<organism evidence="3 4">
    <name type="scientific">Klebsormidium nitens</name>
    <name type="common">Green alga</name>
    <name type="synonym">Ulothrix nitens</name>
    <dbReference type="NCBI Taxonomy" id="105231"/>
    <lineage>
        <taxon>Eukaryota</taxon>
        <taxon>Viridiplantae</taxon>
        <taxon>Streptophyta</taxon>
        <taxon>Klebsormidiophyceae</taxon>
        <taxon>Klebsormidiales</taxon>
        <taxon>Klebsormidiaceae</taxon>
        <taxon>Klebsormidium</taxon>
    </lineage>
</organism>
<keyword evidence="4" id="KW-1185">Reference proteome</keyword>
<reference evidence="3 4" key="1">
    <citation type="journal article" date="2014" name="Nat. Commun.">
        <title>Klebsormidium flaccidum genome reveals primary factors for plant terrestrial adaptation.</title>
        <authorList>
            <person name="Hori K."/>
            <person name="Maruyama F."/>
            <person name="Fujisawa T."/>
            <person name="Togashi T."/>
            <person name="Yamamoto N."/>
            <person name="Seo M."/>
            <person name="Sato S."/>
            <person name="Yamada T."/>
            <person name="Mori H."/>
            <person name="Tajima N."/>
            <person name="Moriyama T."/>
            <person name="Ikeuchi M."/>
            <person name="Watanabe M."/>
            <person name="Wada H."/>
            <person name="Kobayashi K."/>
            <person name="Saito M."/>
            <person name="Masuda T."/>
            <person name="Sasaki-Sekimoto Y."/>
            <person name="Mashiguchi K."/>
            <person name="Awai K."/>
            <person name="Shimojima M."/>
            <person name="Masuda S."/>
            <person name="Iwai M."/>
            <person name="Nobusawa T."/>
            <person name="Narise T."/>
            <person name="Kondo S."/>
            <person name="Saito H."/>
            <person name="Sato R."/>
            <person name="Murakawa M."/>
            <person name="Ihara Y."/>
            <person name="Oshima-Yamada Y."/>
            <person name="Ohtaka K."/>
            <person name="Satoh M."/>
            <person name="Sonobe K."/>
            <person name="Ishii M."/>
            <person name="Ohtani R."/>
            <person name="Kanamori-Sato M."/>
            <person name="Honoki R."/>
            <person name="Miyazaki D."/>
            <person name="Mochizuki H."/>
            <person name="Umetsu J."/>
            <person name="Higashi K."/>
            <person name="Shibata D."/>
            <person name="Kamiya Y."/>
            <person name="Sato N."/>
            <person name="Nakamura Y."/>
            <person name="Tabata S."/>
            <person name="Ida S."/>
            <person name="Kurokawa K."/>
            <person name="Ohta H."/>
        </authorList>
    </citation>
    <scope>NUCLEOTIDE SEQUENCE [LARGE SCALE GENOMIC DNA]</scope>
    <source>
        <strain evidence="3 4">NIES-2285</strain>
    </source>
</reference>
<name>A0A0U9HSA1_KLENI</name>
<feature type="coiled-coil region" evidence="1">
    <location>
        <begin position="864"/>
        <end position="987"/>
    </location>
</feature>
<dbReference type="Proteomes" id="UP000054558">
    <property type="component" value="Unassembled WGS sequence"/>
</dbReference>
<feature type="compositionally biased region" description="Basic and acidic residues" evidence="2">
    <location>
        <begin position="1066"/>
        <end position="1080"/>
    </location>
</feature>
<protein>
    <submittedName>
        <fullName evidence="3">Uncharacterized protein</fullName>
    </submittedName>
</protein>
<feature type="region of interest" description="Disordered" evidence="2">
    <location>
        <begin position="434"/>
        <end position="466"/>
    </location>
</feature>
<keyword evidence="1" id="KW-0175">Coiled coil</keyword>
<dbReference type="OMA" id="DEYWISI"/>
<feature type="compositionally biased region" description="Basic and acidic residues" evidence="2">
    <location>
        <begin position="304"/>
        <end position="313"/>
    </location>
</feature>
<feature type="compositionally biased region" description="Low complexity" evidence="2">
    <location>
        <begin position="122"/>
        <end position="135"/>
    </location>
</feature>
<evidence type="ECO:0000313" key="3">
    <source>
        <dbReference type="EMBL" id="GAQ81763.1"/>
    </source>
</evidence>
<evidence type="ECO:0000256" key="2">
    <source>
        <dbReference type="SAM" id="MobiDB-lite"/>
    </source>
</evidence>
<proteinExistence type="predicted"/>
<gene>
    <name evidence="3" type="ORF">KFL_000900180</name>
</gene>
<feature type="region of interest" description="Disordered" evidence="2">
    <location>
        <begin position="750"/>
        <end position="769"/>
    </location>
</feature>
<feature type="region of interest" description="Disordered" evidence="2">
    <location>
        <begin position="590"/>
        <end position="611"/>
    </location>
</feature>
<dbReference type="AlphaFoldDB" id="A0A0U9HSA1"/>
<dbReference type="EMBL" id="DF237039">
    <property type="protein sequence ID" value="GAQ81763.1"/>
    <property type="molecule type" value="Genomic_DNA"/>
</dbReference>
<feature type="compositionally biased region" description="Polar residues" evidence="2">
    <location>
        <begin position="362"/>
        <end position="383"/>
    </location>
</feature>
<feature type="region of interest" description="Disordered" evidence="2">
    <location>
        <begin position="230"/>
        <end position="392"/>
    </location>
</feature>
<feature type="compositionally biased region" description="Basic and acidic residues" evidence="2">
    <location>
        <begin position="995"/>
        <end position="1025"/>
    </location>
</feature>
<feature type="compositionally biased region" description="Acidic residues" evidence="2">
    <location>
        <begin position="235"/>
        <end position="246"/>
    </location>
</feature>
<feature type="coiled-coil region" evidence="1">
    <location>
        <begin position="678"/>
        <end position="733"/>
    </location>
</feature>
<feature type="region of interest" description="Disordered" evidence="2">
    <location>
        <begin position="1"/>
        <end position="40"/>
    </location>
</feature>
<accession>A0A0U9HSA1</accession>
<feature type="compositionally biased region" description="Polar residues" evidence="2">
    <location>
        <begin position="20"/>
        <end position="34"/>
    </location>
</feature>
<feature type="compositionally biased region" description="Basic and acidic residues" evidence="2">
    <location>
        <begin position="1035"/>
        <end position="1054"/>
    </location>
</feature>
<feature type="compositionally biased region" description="Basic and acidic residues" evidence="2">
    <location>
        <begin position="279"/>
        <end position="289"/>
    </location>
</feature>
<feature type="region of interest" description="Disordered" evidence="2">
    <location>
        <begin position="108"/>
        <end position="198"/>
    </location>
</feature>
<feature type="region of interest" description="Disordered" evidence="2">
    <location>
        <begin position="995"/>
        <end position="1087"/>
    </location>
</feature>
<sequence length="1131" mass="121750">MEISEEGQGASNVGPVVDLSNASCSKTPSETPVPSANAMGPALNGANSLSIWTRFQLENKSQSTLGTPQCMQLDANMRPLLAPPLKLPPEIAAVVSPKSVLSRSFSTAKAEKAVSPTSVLHGSFSPSSGEGSLNSSDEDDKSVASSESEEEPWPREGSFMAFGNASKKAEPEPEDQQTPETEQNGGSSEGIEQKEPDGIASAKGIIRLMPEVCVAGTSFEESIAALSAIAAAETEAPEENGTEAEESLLGAEPETPKRNGTTHEAVPTVTSVRRSSSLKPKEGEEEGKLKKATRKGRSLSPWRRSGEKDKPTSGKEQGLVNVEEARAAARKVAAAVGPAMLMRARRPALTPLKIPDRPAGSSDESNGSTPNKTPSTATSNALSQGLDADGKPRTAEELIANYMALQHSNLLKRVKAKAKAALAAKDKEIRDLRERLSSQESPKAPSGIVPGKSDGPEGATESDGAATSAAVERLRILLAKSRAEVAFKTERLAAAERNVGALEDGLLLSGCRIADLQERVELAQDDTHVVATSMGVKLRQREADLEAAEAERSELVRQVADLEGEIREALKENDDLLARAAELADENEKLKKAAEGESAREKAAENARARASTERDEMAAELEAMAAIADVVQRALASTGARARNLECELKMVRAHGGPVREEVGVLRAKLGETDRDLAAAQEKLVEREKDVAALKRDLMKEKKAAACLRAKVKEAEASLAKERARQRDADEAARLPPTLAHSVTAHVDPLFDGTSSQKNTDDVSGALQEKESEAQRLAREVVAANKRVGKLRQQLDAARAAEEAAHAAAHAKDEERVKLLTEKDRETERVLTEKDEETVKLLTELEKSHATIVEMGAELHAAEEQREREVRALTSELAKVTSELAAARATLAEAEGDLESARWEAAVVATEKEKKIKRLSEELVQSLEALQRLAGEREELARERNALRAETKRSGEAENREAEVFAEELEAAQVALEKAREACELLWAALPEAQPRERKVGKLGEAKDFRKAREHKPGKGKPAETRGQSCQELSEVRDSKAGLPEKAEIERRCGGGASNGRMTWSRREDGEHGAERSGPERSGPSRRCWWVAQARELLARVAAKAWGPVTLPANRAERRDVSGWFGVESA</sequence>
<evidence type="ECO:0000256" key="1">
    <source>
        <dbReference type="SAM" id="Coils"/>
    </source>
</evidence>
<feature type="compositionally biased region" description="Low complexity" evidence="2">
    <location>
        <begin position="268"/>
        <end position="278"/>
    </location>
</feature>
<evidence type="ECO:0000313" key="4">
    <source>
        <dbReference type="Proteomes" id="UP000054558"/>
    </source>
</evidence>